<dbReference type="EMBL" id="CBUK010000083">
    <property type="protein sequence ID" value="CDI58600.1"/>
    <property type="molecule type" value="Genomic_DNA"/>
</dbReference>
<reference evidence="1" key="1">
    <citation type="submission" date="2013-09" db="EMBL/GenBank/DDBJ databases">
        <title>Draft Genome Sequence of five Lactobacillus helveticus strains CIRM-BIA 101T, 103, 104, 951 and 953 isolated from milk product.</title>
        <authorList>
            <person name="Valence F."/>
            <person name="Chuat V."/>
            <person name="Ma L."/>
            <person name="Creno S."/>
            <person name="Falentin H."/>
            <person name="Lortal S."/>
            <person name="Bizet C."/>
            <person name="Clermont D."/>
            <person name="Loux V."/>
            <person name="Bouchier C."/>
            <person name="Cousin S."/>
        </authorList>
    </citation>
    <scope>NUCLEOTIDE SEQUENCE [LARGE SCALE GENOMIC DNA]</scope>
    <source>
        <strain evidence="1">CIRM-BIA 951</strain>
    </source>
</reference>
<accession>U6F7Q6</accession>
<evidence type="ECO:0000313" key="1">
    <source>
        <dbReference type="EMBL" id="CDI58600.1"/>
    </source>
</evidence>
<dbReference type="InterPro" id="IPR009660">
    <property type="entry name" value="Phage_A500_Gp15"/>
</dbReference>
<dbReference type="Proteomes" id="UP000017248">
    <property type="component" value="Unassembled WGS sequence"/>
</dbReference>
<gene>
    <name evidence="1" type="ORF">LHCIRMBIA951_00832</name>
</gene>
<dbReference type="RefSeq" id="WP_023190940.1">
    <property type="nucleotide sequence ID" value="NZ_HG530838.1"/>
</dbReference>
<name>U6F7Q6_LACHE</name>
<dbReference type="AlphaFoldDB" id="U6F7Q6"/>
<protein>
    <submittedName>
        <fullName evidence="1">Rorf198 protein</fullName>
    </submittedName>
</protein>
<evidence type="ECO:0000313" key="2">
    <source>
        <dbReference type="Proteomes" id="UP000017248"/>
    </source>
</evidence>
<keyword evidence="2" id="KW-1185">Reference proteome</keyword>
<dbReference type="HOGENOM" id="CLU_108800_0_0_9"/>
<comment type="caution">
    <text evidence="1">The sequence shown here is derived from an EMBL/GenBank/DDBJ whole genome shotgun (WGS) entry which is preliminary data.</text>
</comment>
<sequence length="211" mass="24049">MLSLTHSPVTQFTYKDKIYDIDLAFDTVLLYLQLQEDQDIKPETKWLQSLKLFFGKQELPSDPNFYLKSFELIQKVITDTPYGVKDQEERGVEATKQFDYVRDAGAIYASFFDQYGIDLNKERGKMHWEIFKALLDGLGPNTYFQRILAIRREDSSKIEDPTAKQELLDAQNYYAVDGSKTEAELQAQTLNSSGLSGLFDSLLGSAQKGGN</sequence>
<dbReference type="Pfam" id="PF06854">
    <property type="entry name" value="Phage_Gp15"/>
    <property type="match status" value="1"/>
</dbReference>
<organism evidence="1 2">
    <name type="scientific">Lactobacillus helveticus CIRM-BIA 951</name>
    <dbReference type="NCBI Taxonomy" id="1226334"/>
    <lineage>
        <taxon>Bacteria</taxon>
        <taxon>Bacillati</taxon>
        <taxon>Bacillota</taxon>
        <taxon>Bacilli</taxon>
        <taxon>Lactobacillales</taxon>
        <taxon>Lactobacillaceae</taxon>
        <taxon>Lactobacillus</taxon>
    </lineage>
</organism>
<proteinExistence type="predicted"/>